<organism evidence="2 3">
    <name type="scientific">Cucumis melo var. makuwa</name>
    <name type="common">Oriental melon</name>
    <dbReference type="NCBI Taxonomy" id="1194695"/>
    <lineage>
        <taxon>Eukaryota</taxon>
        <taxon>Viridiplantae</taxon>
        <taxon>Streptophyta</taxon>
        <taxon>Embryophyta</taxon>
        <taxon>Tracheophyta</taxon>
        <taxon>Spermatophyta</taxon>
        <taxon>Magnoliopsida</taxon>
        <taxon>eudicotyledons</taxon>
        <taxon>Gunneridae</taxon>
        <taxon>Pentapetalae</taxon>
        <taxon>rosids</taxon>
        <taxon>fabids</taxon>
        <taxon>Cucurbitales</taxon>
        <taxon>Cucurbitaceae</taxon>
        <taxon>Benincaseae</taxon>
        <taxon>Cucumis</taxon>
    </lineage>
</organism>
<name>A0A5A7USF2_CUCMM</name>
<gene>
    <name evidence="2" type="ORF">E6C27_scaffold274G003860</name>
</gene>
<protein>
    <submittedName>
        <fullName evidence="2">Gypsy/ty3 element polyprotein</fullName>
    </submittedName>
</protein>
<dbReference type="OrthoDB" id="1434596at2759"/>
<proteinExistence type="predicted"/>
<comment type="caution">
    <text evidence="2">The sequence shown here is derived from an EMBL/GenBank/DDBJ whole genome shotgun (WGS) entry which is preliminary data.</text>
</comment>
<reference evidence="2 3" key="1">
    <citation type="submission" date="2019-08" db="EMBL/GenBank/DDBJ databases">
        <title>Draft genome sequences of two oriental melons (Cucumis melo L. var makuwa).</title>
        <authorList>
            <person name="Kwon S.-Y."/>
        </authorList>
    </citation>
    <scope>NUCLEOTIDE SEQUENCE [LARGE SCALE GENOMIC DNA]</scope>
    <source>
        <strain evidence="3">cv. SW 3</strain>
        <tissue evidence="2">Leaf</tissue>
    </source>
</reference>
<dbReference type="AlphaFoldDB" id="A0A5A7USF2"/>
<feature type="domain" description="Retrotransposon gag" evidence="1">
    <location>
        <begin position="48"/>
        <end position="138"/>
    </location>
</feature>
<dbReference type="Proteomes" id="UP000321393">
    <property type="component" value="Unassembled WGS sequence"/>
</dbReference>
<accession>A0A5A7USF2</accession>
<dbReference type="Pfam" id="PF03732">
    <property type="entry name" value="Retrotrans_gag"/>
    <property type="match status" value="1"/>
</dbReference>
<sequence>METGAGQDRIKFKKLEISVFNGKDPDGWFHRAEHYFQMHLMNEHEKLKIIIVSLEGKGLSWFRWSENCKRFRSWKELKEGMYNQFRSREHGTSCARFLTIRQEGTIKEYLQWFKEPSAPLSEIAEEVLEGTFTNGLDPIIWTEVFSMRVVDLEDMMEAA</sequence>
<evidence type="ECO:0000313" key="2">
    <source>
        <dbReference type="EMBL" id="KAA0058078.1"/>
    </source>
</evidence>
<dbReference type="InterPro" id="IPR005162">
    <property type="entry name" value="Retrotrans_gag_dom"/>
</dbReference>
<evidence type="ECO:0000259" key="1">
    <source>
        <dbReference type="Pfam" id="PF03732"/>
    </source>
</evidence>
<evidence type="ECO:0000313" key="3">
    <source>
        <dbReference type="Proteomes" id="UP000321393"/>
    </source>
</evidence>
<dbReference type="EMBL" id="SSTE01006842">
    <property type="protein sequence ID" value="KAA0058078.1"/>
    <property type="molecule type" value="Genomic_DNA"/>
</dbReference>